<dbReference type="Pfam" id="PF00069">
    <property type="entry name" value="Pkinase"/>
    <property type="match status" value="2"/>
</dbReference>
<dbReference type="OrthoDB" id="432483at2759"/>
<accession>A0A5K1CKM6</accession>
<dbReference type="InterPro" id="IPR000719">
    <property type="entry name" value="Prot_kinase_dom"/>
</dbReference>
<keyword evidence="5" id="KW-0547">Nucleotide-binding</keyword>
<dbReference type="Gramene" id="NC4G0047670.1">
    <property type="protein sequence ID" value="NC4G0047670.1:cds"/>
    <property type="gene ID" value="NC4G0047670"/>
</dbReference>
<evidence type="ECO:0000256" key="7">
    <source>
        <dbReference type="ARBA" id="ARBA00022840"/>
    </source>
</evidence>
<dbReference type="GO" id="GO:0007010">
    <property type="term" value="P:cytoskeleton organization"/>
    <property type="evidence" value="ECO:0007669"/>
    <property type="project" value="UniProtKB-ARBA"/>
</dbReference>
<comment type="catalytic activity">
    <reaction evidence="8">
        <text>L-threonyl-[protein] + ATP = O-phospho-L-threonyl-[protein] + ADP + H(+)</text>
        <dbReference type="Rhea" id="RHEA:46608"/>
        <dbReference type="Rhea" id="RHEA-COMP:11060"/>
        <dbReference type="Rhea" id="RHEA-COMP:11605"/>
        <dbReference type="ChEBI" id="CHEBI:15378"/>
        <dbReference type="ChEBI" id="CHEBI:30013"/>
        <dbReference type="ChEBI" id="CHEBI:30616"/>
        <dbReference type="ChEBI" id="CHEBI:61977"/>
        <dbReference type="ChEBI" id="CHEBI:456216"/>
        <dbReference type="EC" id="2.7.11.1"/>
    </reaction>
</comment>
<evidence type="ECO:0000256" key="8">
    <source>
        <dbReference type="ARBA" id="ARBA00047899"/>
    </source>
</evidence>
<reference evidence="12" key="1">
    <citation type="submission" date="2019-09" db="EMBL/GenBank/DDBJ databases">
        <authorList>
            <person name="Zhang L."/>
        </authorList>
    </citation>
    <scope>NUCLEOTIDE SEQUENCE</scope>
</reference>
<evidence type="ECO:0000256" key="9">
    <source>
        <dbReference type="ARBA" id="ARBA00048679"/>
    </source>
</evidence>
<dbReference type="PANTHER" id="PTHR45637">
    <property type="entry name" value="FLIPPASE KINASE 1-RELATED"/>
    <property type="match status" value="1"/>
</dbReference>
<evidence type="ECO:0000256" key="5">
    <source>
        <dbReference type="ARBA" id="ARBA00022741"/>
    </source>
</evidence>
<evidence type="ECO:0000259" key="11">
    <source>
        <dbReference type="PROSITE" id="PS50011"/>
    </source>
</evidence>
<keyword evidence="7" id="KW-0067">ATP-binding</keyword>
<dbReference type="EC" id="2.7.11.1" evidence="1"/>
<dbReference type="Gene3D" id="1.10.510.10">
    <property type="entry name" value="Transferase(Phosphotransferase) domain 1"/>
    <property type="match status" value="2"/>
</dbReference>
<dbReference type="FunFam" id="1.10.510.10:FF:000024">
    <property type="entry name" value="Probable serine/threonine-protein kinase cot-1"/>
    <property type="match status" value="1"/>
</dbReference>
<evidence type="ECO:0000256" key="4">
    <source>
        <dbReference type="ARBA" id="ARBA00022679"/>
    </source>
</evidence>
<keyword evidence="3" id="KW-0597">Phosphoprotein</keyword>
<feature type="region of interest" description="Disordered" evidence="10">
    <location>
        <begin position="19"/>
        <end position="56"/>
    </location>
</feature>
<dbReference type="GO" id="GO:0004674">
    <property type="term" value="F:protein serine/threonine kinase activity"/>
    <property type="evidence" value="ECO:0007669"/>
    <property type="project" value="UniProtKB-KW"/>
</dbReference>
<evidence type="ECO:0000313" key="12">
    <source>
        <dbReference type="EMBL" id="VVW26725.1"/>
    </source>
</evidence>
<feature type="compositionally biased region" description="Low complexity" evidence="10">
    <location>
        <begin position="19"/>
        <end position="39"/>
    </location>
</feature>
<keyword evidence="4" id="KW-0808">Transferase</keyword>
<keyword evidence="6" id="KW-0418">Kinase</keyword>
<protein>
    <recommendedName>
        <fullName evidence="1">non-specific serine/threonine protein kinase</fullName>
        <ecNumber evidence="1">2.7.11.1</ecNumber>
    </recommendedName>
</protein>
<name>A0A5K1CKM6_9MAGN</name>
<comment type="catalytic activity">
    <reaction evidence="9">
        <text>L-seryl-[protein] + ATP = O-phospho-L-seryl-[protein] + ADP + H(+)</text>
        <dbReference type="Rhea" id="RHEA:17989"/>
        <dbReference type="Rhea" id="RHEA-COMP:9863"/>
        <dbReference type="Rhea" id="RHEA-COMP:11604"/>
        <dbReference type="ChEBI" id="CHEBI:15378"/>
        <dbReference type="ChEBI" id="CHEBI:29999"/>
        <dbReference type="ChEBI" id="CHEBI:30616"/>
        <dbReference type="ChEBI" id="CHEBI:83421"/>
        <dbReference type="ChEBI" id="CHEBI:456216"/>
        <dbReference type="EC" id="2.7.11.1"/>
    </reaction>
</comment>
<dbReference type="GO" id="GO:0005524">
    <property type="term" value="F:ATP binding"/>
    <property type="evidence" value="ECO:0007669"/>
    <property type="project" value="UniProtKB-KW"/>
</dbReference>
<gene>
    <name evidence="12" type="ORF">NYM_LOCUS17416</name>
</gene>
<dbReference type="PROSITE" id="PS50011">
    <property type="entry name" value="PROTEIN_KINASE_DOM"/>
    <property type="match status" value="1"/>
</dbReference>
<evidence type="ECO:0000256" key="3">
    <source>
        <dbReference type="ARBA" id="ARBA00022553"/>
    </source>
</evidence>
<evidence type="ECO:0000256" key="2">
    <source>
        <dbReference type="ARBA" id="ARBA00022527"/>
    </source>
</evidence>
<keyword evidence="2" id="KW-0723">Serine/threonine-protein kinase</keyword>
<organism evidence="12">
    <name type="scientific">Nymphaea colorata</name>
    <name type="common">pocket water lily</name>
    <dbReference type="NCBI Taxonomy" id="210225"/>
    <lineage>
        <taxon>Eukaryota</taxon>
        <taxon>Viridiplantae</taxon>
        <taxon>Streptophyta</taxon>
        <taxon>Embryophyta</taxon>
        <taxon>Tracheophyta</taxon>
        <taxon>Spermatophyta</taxon>
        <taxon>Magnoliopsida</taxon>
        <taxon>Nymphaeales</taxon>
        <taxon>Nymphaeaceae</taxon>
        <taxon>Nymphaea</taxon>
    </lineage>
</organism>
<evidence type="ECO:0000256" key="6">
    <source>
        <dbReference type="ARBA" id="ARBA00022777"/>
    </source>
</evidence>
<dbReference type="OMA" id="HACHVTG"/>
<dbReference type="AlphaFoldDB" id="A0A5K1CKM6"/>
<proteinExistence type="predicted"/>
<evidence type="ECO:0000256" key="10">
    <source>
        <dbReference type="SAM" id="MobiDB-lite"/>
    </source>
</evidence>
<dbReference type="SUPFAM" id="SSF56112">
    <property type="entry name" value="Protein kinase-like (PK-like)"/>
    <property type="match status" value="1"/>
</dbReference>
<sequence>MDFAFRSESDLDLSFTSCTSTSDTDRTGISSARSSISQSEIRHSAAGPRQRHRCDDPLWSPIQSIRFQDGGVDIRHLNLIRELGSGDVGRVFLCNLKGFERAKYALKVIDREALSVRNKHKVPHVQIESHLLSTFDHPFLPTLYSKFDFGRYTCFLIDYCSGGDLHALLRRQPGNRFEPCDVRFFAAEVLVALEYLHSKGIVYRDIKPENILRKEDGHVMLSDFDLCFLSEVDPKLERHVMDDRHDGGAVGFGCFRHRRPQPSGMPEFVAEPTSASSKASVGTHEYLAPEIISGKGHGNAVDWWAFGVLLYEMLYGYTPFKGGSKGETLWNITTKPLRFPAGSGDRPELAAANDLIKRLLVKDPKGRLGSIRGAADVKKHRFFATIRWPLIRTYAAPRFDANGQRRSCAARKSRKGVVRGRWSWKKLRTWLGARSRNARKL</sequence>
<feature type="domain" description="Protein kinase" evidence="11">
    <location>
        <begin position="77"/>
        <end position="383"/>
    </location>
</feature>
<evidence type="ECO:0000256" key="1">
    <source>
        <dbReference type="ARBA" id="ARBA00012513"/>
    </source>
</evidence>
<dbReference type="EMBL" id="LR721782">
    <property type="protein sequence ID" value="VVW26725.1"/>
    <property type="molecule type" value="Genomic_DNA"/>
</dbReference>
<dbReference type="Gene3D" id="3.30.200.20">
    <property type="entry name" value="Phosphorylase Kinase, domain 1"/>
    <property type="match status" value="1"/>
</dbReference>
<dbReference type="InterPro" id="IPR011009">
    <property type="entry name" value="Kinase-like_dom_sf"/>
</dbReference>
<dbReference type="SMART" id="SM00220">
    <property type="entry name" value="S_TKc"/>
    <property type="match status" value="1"/>
</dbReference>